<name>A0ABW0MA66_9BURK</name>
<dbReference type="SUPFAM" id="SSF51735">
    <property type="entry name" value="NAD(P)-binding Rossmann-fold domains"/>
    <property type="match status" value="1"/>
</dbReference>
<dbReference type="Pfam" id="PF01408">
    <property type="entry name" value="GFO_IDH_MocA"/>
    <property type="match status" value="1"/>
</dbReference>
<evidence type="ECO:0000313" key="6">
    <source>
        <dbReference type="Proteomes" id="UP001596045"/>
    </source>
</evidence>
<comment type="caution">
    <text evidence="5">The sequence shown here is derived from an EMBL/GenBank/DDBJ whole genome shotgun (WGS) entry which is preliminary data.</text>
</comment>
<dbReference type="InterPro" id="IPR055170">
    <property type="entry name" value="GFO_IDH_MocA-like_dom"/>
</dbReference>
<accession>A0ABW0MA66</accession>
<organism evidence="5 6">
    <name type="scientific">Paraherbaspirillum soli</name>
    <dbReference type="NCBI Taxonomy" id="631222"/>
    <lineage>
        <taxon>Bacteria</taxon>
        <taxon>Pseudomonadati</taxon>
        <taxon>Pseudomonadota</taxon>
        <taxon>Betaproteobacteria</taxon>
        <taxon>Burkholderiales</taxon>
        <taxon>Oxalobacteraceae</taxon>
        <taxon>Paraherbaspirillum</taxon>
    </lineage>
</organism>
<dbReference type="InterPro" id="IPR036291">
    <property type="entry name" value="NAD(P)-bd_dom_sf"/>
</dbReference>
<keyword evidence="6" id="KW-1185">Reference proteome</keyword>
<proteinExistence type="inferred from homology"/>
<evidence type="ECO:0000256" key="2">
    <source>
        <dbReference type="ARBA" id="ARBA00023002"/>
    </source>
</evidence>
<feature type="domain" description="GFO/IDH/MocA-like oxidoreductase" evidence="4">
    <location>
        <begin position="140"/>
        <end position="264"/>
    </location>
</feature>
<dbReference type="EMBL" id="JBHSMT010000023">
    <property type="protein sequence ID" value="MFC5474798.1"/>
    <property type="molecule type" value="Genomic_DNA"/>
</dbReference>
<evidence type="ECO:0000259" key="4">
    <source>
        <dbReference type="Pfam" id="PF22725"/>
    </source>
</evidence>
<dbReference type="PANTHER" id="PTHR42840:SF3">
    <property type="entry name" value="BINDING ROSSMANN FOLD OXIDOREDUCTASE, PUTATIVE (AFU_ORTHOLOGUE AFUA_2G10240)-RELATED"/>
    <property type="match status" value="1"/>
</dbReference>
<dbReference type="Gene3D" id="3.30.360.10">
    <property type="entry name" value="Dihydrodipicolinate Reductase, domain 2"/>
    <property type="match status" value="1"/>
</dbReference>
<dbReference type="InterPro" id="IPR000683">
    <property type="entry name" value="Gfo/Idh/MocA-like_OxRdtase_N"/>
</dbReference>
<dbReference type="PANTHER" id="PTHR42840">
    <property type="entry name" value="NAD(P)-BINDING ROSSMANN-FOLD SUPERFAMILY PROTEIN-RELATED"/>
    <property type="match status" value="1"/>
</dbReference>
<evidence type="ECO:0000256" key="1">
    <source>
        <dbReference type="ARBA" id="ARBA00010928"/>
    </source>
</evidence>
<reference evidence="6" key="1">
    <citation type="journal article" date="2019" name="Int. J. Syst. Evol. Microbiol.">
        <title>The Global Catalogue of Microorganisms (GCM) 10K type strain sequencing project: providing services to taxonomists for standard genome sequencing and annotation.</title>
        <authorList>
            <consortium name="The Broad Institute Genomics Platform"/>
            <consortium name="The Broad Institute Genome Sequencing Center for Infectious Disease"/>
            <person name="Wu L."/>
            <person name="Ma J."/>
        </authorList>
    </citation>
    <scope>NUCLEOTIDE SEQUENCE [LARGE SCALE GENOMIC DNA]</scope>
    <source>
        <strain evidence="6">JCM 17066</strain>
    </source>
</reference>
<dbReference type="Gene3D" id="3.40.50.720">
    <property type="entry name" value="NAD(P)-binding Rossmann-like Domain"/>
    <property type="match status" value="1"/>
</dbReference>
<protein>
    <submittedName>
        <fullName evidence="5">Gfo/Idh/MocA family oxidoreductase</fullName>
    </submittedName>
</protein>
<comment type="similarity">
    <text evidence="1">Belongs to the Gfo/Idh/MocA family.</text>
</comment>
<gene>
    <name evidence="5" type="ORF">ACFPM8_12625</name>
</gene>
<dbReference type="SUPFAM" id="SSF55347">
    <property type="entry name" value="Glyceraldehyde-3-phosphate dehydrogenase-like, C-terminal domain"/>
    <property type="match status" value="1"/>
</dbReference>
<evidence type="ECO:0000313" key="5">
    <source>
        <dbReference type="EMBL" id="MFC5474798.1"/>
    </source>
</evidence>
<dbReference type="Pfam" id="PF22725">
    <property type="entry name" value="GFO_IDH_MocA_C3"/>
    <property type="match status" value="1"/>
</dbReference>
<feature type="domain" description="Gfo/Idh/MocA-like oxidoreductase N-terminal" evidence="3">
    <location>
        <begin position="11"/>
        <end position="131"/>
    </location>
</feature>
<sequence length="345" mass="37919">MTPATSSTTKLKVGVVGLGRLGKRHAENLLRYVPGAALVAVCSPLAAELEWARDALQTVHLYNDVEALLAHDGLDAVFLVTPTSLHADQIIQALRAGKHVFCEKPLSLNLDDCRRVTAEAARHPQLKVMIGFVRRFDASYQDAYKKIQQGAIGSPFMLHSQTCDQYDADGFFVKFAPTSGGIFLDCSVHDIDLARWLLGNPQPTRVYASGVVAIHQELQQFQDVDNGVAVCEFENGRIATFYASRTMAHGHDTMTEIIGTGGRLTVGSNARKNRLEIADAHGIRNECTPNFFDRFEDAFLTEVTDFVQAIRQQQTLALTLDDAVEATRIGLALRESLLTKLPVLL</sequence>
<dbReference type="RefSeq" id="WP_378997908.1">
    <property type="nucleotide sequence ID" value="NZ_JBHSMT010000023.1"/>
</dbReference>
<keyword evidence="2" id="KW-0560">Oxidoreductase</keyword>
<evidence type="ECO:0000259" key="3">
    <source>
        <dbReference type="Pfam" id="PF01408"/>
    </source>
</evidence>
<dbReference type="Proteomes" id="UP001596045">
    <property type="component" value="Unassembled WGS sequence"/>
</dbReference>